<dbReference type="Proteomes" id="UP001302652">
    <property type="component" value="Chromosome 2"/>
</dbReference>
<gene>
    <name evidence="2" type="ORF">RW095_15910</name>
</gene>
<evidence type="ECO:0000256" key="1">
    <source>
        <dbReference type="SAM" id="MobiDB-lite"/>
    </source>
</evidence>
<sequence length="143" mass="15878">MNVSLSGLFLLASDNASDNIGHRQVDERQHASSFPLARLPRDQCPREGSPKDRLTAFNGELTDALSRRDDIHVPFTDVVMPRGIDGIQLARSTRDLRPEVRIVLASGYPIPALRAQYGHLDDSAFTHKPYRLADLARMLGMAT</sequence>
<protein>
    <recommendedName>
        <fullName evidence="4">Response regulatory domain-containing protein</fullName>
    </recommendedName>
</protein>
<proteinExistence type="predicted"/>
<name>A0ABZ0EC84_9BURK</name>
<keyword evidence="3" id="KW-1185">Reference proteome</keyword>
<feature type="compositionally biased region" description="Basic and acidic residues" evidence="1">
    <location>
        <begin position="39"/>
        <end position="54"/>
    </location>
</feature>
<feature type="region of interest" description="Disordered" evidence="1">
    <location>
        <begin position="24"/>
        <end position="54"/>
    </location>
</feature>
<evidence type="ECO:0000313" key="2">
    <source>
        <dbReference type="EMBL" id="WOD14838.1"/>
    </source>
</evidence>
<dbReference type="RefSeq" id="WP_317016860.1">
    <property type="nucleotide sequence ID" value="NZ_CP136512.1"/>
</dbReference>
<dbReference type="InterPro" id="IPR011006">
    <property type="entry name" value="CheY-like_superfamily"/>
</dbReference>
<dbReference type="Gene3D" id="3.40.50.2300">
    <property type="match status" value="1"/>
</dbReference>
<dbReference type="EMBL" id="CP136512">
    <property type="protein sequence ID" value="WOD14838.1"/>
    <property type="molecule type" value="Genomic_DNA"/>
</dbReference>
<evidence type="ECO:0000313" key="3">
    <source>
        <dbReference type="Proteomes" id="UP001302652"/>
    </source>
</evidence>
<organism evidence="2 3">
    <name type="scientific">Paraburkholderia kirstenboschensis</name>
    <dbReference type="NCBI Taxonomy" id="1245436"/>
    <lineage>
        <taxon>Bacteria</taxon>
        <taxon>Pseudomonadati</taxon>
        <taxon>Pseudomonadota</taxon>
        <taxon>Betaproteobacteria</taxon>
        <taxon>Burkholderiales</taxon>
        <taxon>Burkholderiaceae</taxon>
        <taxon>Paraburkholderia</taxon>
    </lineage>
</organism>
<reference evidence="2 3" key="1">
    <citation type="submission" date="2023-10" db="EMBL/GenBank/DDBJ databases">
        <title>Surface-active antibiotics is a multifunctional adaptation for post-fire microbes.</title>
        <authorList>
            <person name="Liu M.D."/>
            <person name="Du Y."/>
            <person name="Koupaei S.K."/>
            <person name="Kim N.R."/>
            <person name="Zhang W."/>
            <person name="Traxler M.F."/>
        </authorList>
    </citation>
    <scope>NUCLEOTIDE SEQUENCE [LARGE SCALE GENOMIC DNA]</scope>
    <source>
        <strain evidence="2 3">F3</strain>
    </source>
</reference>
<dbReference type="SUPFAM" id="SSF52172">
    <property type="entry name" value="CheY-like"/>
    <property type="match status" value="1"/>
</dbReference>
<accession>A0ABZ0EC84</accession>
<evidence type="ECO:0008006" key="4">
    <source>
        <dbReference type="Google" id="ProtNLM"/>
    </source>
</evidence>